<dbReference type="Proteomes" id="UP000297846">
    <property type="component" value="Unassembled WGS sequence"/>
</dbReference>
<organism evidence="1 5">
    <name type="scientific">Salmonella enterica subsp. enterica serovar Wilhelmsburg</name>
    <dbReference type="NCBI Taxonomy" id="1960126"/>
    <lineage>
        <taxon>Bacteria</taxon>
        <taxon>Pseudomonadati</taxon>
        <taxon>Pseudomonadota</taxon>
        <taxon>Gammaproteobacteria</taxon>
        <taxon>Enterobacterales</taxon>
        <taxon>Enterobacteriaceae</taxon>
        <taxon>Salmonella</taxon>
    </lineage>
</organism>
<protein>
    <submittedName>
        <fullName evidence="1">Uncharacterized protein</fullName>
    </submittedName>
</protein>
<evidence type="ECO:0000313" key="5">
    <source>
        <dbReference type="Proteomes" id="UP000297558"/>
    </source>
</evidence>
<dbReference type="AlphaFoldDB" id="A0A659PBP9"/>
<evidence type="ECO:0000313" key="2">
    <source>
        <dbReference type="EMBL" id="TGC83267.1"/>
    </source>
</evidence>
<evidence type="ECO:0000313" key="1">
    <source>
        <dbReference type="EMBL" id="TGC67990.1"/>
    </source>
</evidence>
<gene>
    <name evidence="1" type="ORF">C9E98_03795</name>
    <name evidence="2" type="ORF">C9F02_22270</name>
    <name evidence="3" type="ORF">C9F04_11335</name>
    <name evidence="4" type="ORF">C9F06_12945</name>
</gene>
<dbReference type="EMBL" id="PYJZ01000038">
    <property type="protein sequence ID" value="TGC67990.1"/>
    <property type="molecule type" value="Genomic_DNA"/>
</dbReference>
<dbReference type="Proteomes" id="UP000298226">
    <property type="component" value="Unassembled WGS sequence"/>
</dbReference>
<dbReference type="EMBL" id="PYKG01000160">
    <property type="protein sequence ID" value="TGC83267.1"/>
    <property type="molecule type" value="Genomic_DNA"/>
</dbReference>
<dbReference type="Proteomes" id="UP000297558">
    <property type="component" value="Unassembled WGS sequence"/>
</dbReference>
<proteinExistence type="predicted"/>
<sequence length="492" mass="57388">MMETTRSRVQKFNPYALISLCLKYNNKKHNTHEDMMRHLPWIINLCIKWSAAVISSKRTFRDINEQQFTELFQRVYKSLDYIPNGVMQKDGLDFFIRNMIYQQMIYQKIDALNTISRQSFLFDGLEKTHSIERTFEELTKVKIKDFLALSFVMISLALSKESTTVFTVKTFEIIFDTIPEETVKNFLDCLSIEQSELQSFARSHLHNIPLIEYYLPTPFIEKPFIKVNNEYLQIHPQLTSTSLQTFIYDLLRKNNAEKFMDKFGGLFEDSLHKLLIESKFRFHTEDELIKLLPKDNKVVDFIIPGDDSNIYIDVKGVEIHSKGMVTLKPGDISSAIRSSILKAIQQSLEVHRGLDKVNSPLIQFKDNSFIICVTFKNLFLGGGKFIYNSYAKNDTLKIYSNFEEKYQIPYGNIFCIAFEEFEYLLASCAFYKVTPIDVLKYIVIQNQEPLTSKFMFGDHLRHYFKKVKKSTIVNDAGLRSIDRIASKLISKP</sequence>
<dbReference type="EMBL" id="PYKF01000374">
    <property type="protein sequence ID" value="TGC86139.1"/>
    <property type="molecule type" value="Genomic_DNA"/>
</dbReference>
<name>A0A659PBP9_SALET</name>
<dbReference type="EMBL" id="PYKH01000076">
    <property type="protein sequence ID" value="TGD04878.1"/>
    <property type="molecule type" value="Genomic_DNA"/>
</dbReference>
<dbReference type="Proteomes" id="UP000297749">
    <property type="component" value="Unassembled WGS sequence"/>
</dbReference>
<evidence type="ECO:0000313" key="8">
    <source>
        <dbReference type="Proteomes" id="UP000298226"/>
    </source>
</evidence>
<dbReference type="RefSeq" id="WP_135420215.1">
    <property type="nucleotide sequence ID" value="NZ_PYJZ01000038.1"/>
</dbReference>
<evidence type="ECO:0000313" key="7">
    <source>
        <dbReference type="Proteomes" id="UP000297846"/>
    </source>
</evidence>
<comment type="caution">
    <text evidence="1">The sequence shown here is derived from an EMBL/GenBank/DDBJ whole genome shotgun (WGS) entry which is preliminary data.</text>
</comment>
<evidence type="ECO:0000313" key="3">
    <source>
        <dbReference type="EMBL" id="TGC86139.1"/>
    </source>
</evidence>
<evidence type="ECO:0000313" key="4">
    <source>
        <dbReference type="EMBL" id="TGD04878.1"/>
    </source>
</evidence>
<accession>A0A659PBP9</accession>
<evidence type="ECO:0000313" key="6">
    <source>
        <dbReference type="Proteomes" id="UP000297749"/>
    </source>
</evidence>
<reference evidence="5 6" key="1">
    <citation type="submission" date="2018-03" db="EMBL/GenBank/DDBJ databases">
        <title>Non-Typhoidal Salmonella genome sequencing and assembly.</title>
        <authorList>
            <person name="Matchawe C."/>
        </authorList>
    </citation>
    <scope>NUCLEOTIDE SEQUENCE [LARGE SCALE GENOMIC DNA]</scope>
    <source>
        <strain evidence="4 8">31eva</strain>
        <strain evidence="2 7">31evb</strain>
        <strain evidence="3 6">32eva</strain>
        <strain evidence="1 5">36ev</strain>
    </source>
</reference>